<evidence type="ECO:0000313" key="2">
    <source>
        <dbReference type="Proteomes" id="UP000574369"/>
    </source>
</evidence>
<accession>A0ABR6GS86</accession>
<sequence>MKDDFELGFWAWFATDEHRLVSDACHGMKALDFLHLPSSVQSKQMNCCPECDIEGLMTEVEDFRRCVESSFPTLESQLAEVLNECHQLPALALKWNEVEMFTDPTWEPVRKAASKALQIAGWHNLRSHVEEQLRKSARSAADKGVANTK</sequence>
<proteinExistence type="predicted"/>
<reference evidence="1 2" key="1">
    <citation type="submission" date="2020-08" db="EMBL/GenBank/DDBJ databases">
        <title>Genomic Encyclopedia of Type Strains, Phase III (KMG-III): the genomes of soil and plant-associated and newly described type strains.</title>
        <authorList>
            <person name="Whitman W."/>
        </authorList>
    </citation>
    <scope>NUCLEOTIDE SEQUENCE [LARGE SCALE GENOMIC DNA]</scope>
    <source>
        <strain evidence="1 2">CECT 7247</strain>
    </source>
</reference>
<name>A0ABR6GS86_9BURK</name>
<keyword evidence="2" id="KW-1185">Reference proteome</keyword>
<dbReference type="RefSeq" id="WP_088452441.1">
    <property type="nucleotide sequence ID" value="NZ_JACHXO010000003.1"/>
</dbReference>
<protein>
    <submittedName>
        <fullName evidence="1">Uncharacterized protein</fullName>
    </submittedName>
</protein>
<evidence type="ECO:0000313" key="1">
    <source>
        <dbReference type="EMBL" id="MBB3194977.1"/>
    </source>
</evidence>
<gene>
    <name evidence="1" type="ORF">FHS28_002373</name>
</gene>
<comment type="caution">
    <text evidence="1">The sequence shown here is derived from an EMBL/GenBank/DDBJ whole genome shotgun (WGS) entry which is preliminary data.</text>
</comment>
<dbReference type="Proteomes" id="UP000574369">
    <property type="component" value="Unassembled WGS sequence"/>
</dbReference>
<organism evidence="1 2">
    <name type="scientific">Roseateles terrae</name>
    <dbReference type="NCBI Taxonomy" id="431060"/>
    <lineage>
        <taxon>Bacteria</taxon>
        <taxon>Pseudomonadati</taxon>
        <taxon>Pseudomonadota</taxon>
        <taxon>Betaproteobacteria</taxon>
        <taxon>Burkholderiales</taxon>
        <taxon>Sphaerotilaceae</taxon>
        <taxon>Roseateles</taxon>
    </lineage>
</organism>
<dbReference type="EMBL" id="JACHXO010000003">
    <property type="protein sequence ID" value="MBB3194977.1"/>
    <property type="molecule type" value="Genomic_DNA"/>
</dbReference>